<reference evidence="11 12" key="1">
    <citation type="submission" date="2018-10" db="EMBL/GenBank/DDBJ databases">
        <title>Isolation, diversity and antibacterial activity of antinobacteria from the wheat rhizosphere soil.</title>
        <authorList>
            <person name="Sun T."/>
        </authorList>
    </citation>
    <scope>NUCLEOTIDE SEQUENCE [LARGE SCALE GENOMIC DNA]</scope>
    <source>
        <strain evidence="11 12">SJ-23</strain>
    </source>
</reference>
<dbReference type="InterPro" id="IPR029018">
    <property type="entry name" value="Hex-like_dom2"/>
</dbReference>
<evidence type="ECO:0000256" key="1">
    <source>
        <dbReference type="ARBA" id="ARBA00001231"/>
    </source>
</evidence>
<feature type="domain" description="Beta-hexosaminidase bacterial type N-terminal" evidence="10">
    <location>
        <begin position="36"/>
        <end position="209"/>
    </location>
</feature>
<feature type="region of interest" description="Disordered" evidence="7">
    <location>
        <begin position="96"/>
        <end position="115"/>
    </location>
</feature>
<keyword evidence="5" id="KW-0326">Glycosidase</keyword>
<evidence type="ECO:0000313" key="12">
    <source>
        <dbReference type="Proteomes" id="UP000275048"/>
    </source>
</evidence>
<feature type="compositionally biased region" description="Gly residues" evidence="7">
    <location>
        <begin position="101"/>
        <end position="115"/>
    </location>
</feature>
<evidence type="ECO:0000259" key="10">
    <source>
        <dbReference type="Pfam" id="PF02838"/>
    </source>
</evidence>
<keyword evidence="12" id="KW-1185">Reference proteome</keyword>
<sequence>MRPRTTGAALLVVGALVAGTLAGCTPSADQNGDAVPGVIPAPVEFELRADAAPFPVTAETRIVVVAEGDAAVAAESLGVAERFAEPLRRATGFAIPVEAGPQGGSGNGTGDGGTAGPAASDLVFVVAAGEAPGDAVEGYTLESGADGVRLAASTAEGLYRGTQTLRQLLPAQLEGAGGARASTGLDPQSSPQAAADPQWQVPAASVADAPRFAYRGAMLDVARHFRPVDDVLRYLDEIALLKLNALHLHLTDDQGWRIAIDAWPELTGVGASTSVDGDGGGFYTKDDYRRIVAYAAERYITIVPELDLPGHTNAALSAYPELNADGVAPAPYEGIEVGFSSLSAAPERTEATDRFLADVTREVAELTPGPWLHLGGDESLATSTEDYLDLLRRITAAGAATGKTVIGWHEMGASPVLPPGTIGQYWSFVEPQEGAAELTRSFVEQGGRVILSPADVAYLDMKYGDVADGAAAEDPRAGALGLEWADGPTTLAEAYGWDPTAIVRGIGEREILGIEAPVWTETLRSLDDVEFMAFPRLLAIAEIAWSPAPAAGPDGSAGTRDLEDFVERVATLGVRLDAMGVDHFRVAGVPWRR</sequence>
<evidence type="ECO:0000256" key="8">
    <source>
        <dbReference type="SAM" id="SignalP"/>
    </source>
</evidence>
<evidence type="ECO:0000256" key="5">
    <source>
        <dbReference type="ARBA" id="ARBA00023295"/>
    </source>
</evidence>
<feature type="active site" description="Proton donor" evidence="6">
    <location>
        <position position="378"/>
    </location>
</feature>
<dbReference type="Gene3D" id="3.30.379.10">
    <property type="entry name" value="Chitobiase/beta-hexosaminidase domain 2-like"/>
    <property type="match status" value="1"/>
</dbReference>
<dbReference type="AlphaFoldDB" id="A0A3M8A1Y2"/>
<evidence type="ECO:0000256" key="3">
    <source>
        <dbReference type="ARBA" id="ARBA00012663"/>
    </source>
</evidence>
<gene>
    <name evidence="11" type="ORF">EDM22_16780</name>
</gene>
<feature type="domain" description="Glycoside hydrolase family 20 catalytic" evidence="9">
    <location>
        <begin position="212"/>
        <end position="380"/>
    </location>
</feature>
<comment type="caution">
    <text evidence="11">The sequence shown here is derived from an EMBL/GenBank/DDBJ whole genome shotgun (WGS) entry which is preliminary data.</text>
</comment>
<evidence type="ECO:0000313" key="11">
    <source>
        <dbReference type="EMBL" id="RNB45184.1"/>
    </source>
</evidence>
<feature type="region of interest" description="Disordered" evidence="7">
    <location>
        <begin position="176"/>
        <end position="195"/>
    </location>
</feature>
<dbReference type="CDD" id="cd06568">
    <property type="entry name" value="GH20_SpHex_like"/>
    <property type="match status" value="1"/>
</dbReference>
<comment type="similarity">
    <text evidence="2">Belongs to the glycosyl hydrolase 20 family.</text>
</comment>
<dbReference type="Pfam" id="PF00728">
    <property type="entry name" value="Glyco_hydro_20"/>
    <property type="match status" value="2"/>
</dbReference>
<dbReference type="Pfam" id="PF02838">
    <property type="entry name" value="Glyco_hydro_20b"/>
    <property type="match status" value="1"/>
</dbReference>
<dbReference type="OrthoDB" id="9763537at2"/>
<dbReference type="GO" id="GO:0030203">
    <property type="term" value="P:glycosaminoglycan metabolic process"/>
    <property type="evidence" value="ECO:0007669"/>
    <property type="project" value="TreeGrafter"/>
</dbReference>
<dbReference type="Gene3D" id="3.20.20.80">
    <property type="entry name" value="Glycosidases"/>
    <property type="match status" value="1"/>
</dbReference>
<name>A0A3M8A1Y2_9MICO</name>
<evidence type="ECO:0000259" key="9">
    <source>
        <dbReference type="Pfam" id="PF00728"/>
    </source>
</evidence>
<dbReference type="RefSeq" id="WP_122938228.1">
    <property type="nucleotide sequence ID" value="NZ_JBHSNT010000095.1"/>
</dbReference>
<feature type="domain" description="Glycoside hydrolase family 20 catalytic" evidence="9">
    <location>
        <begin position="392"/>
        <end position="547"/>
    </location>
</feature>
<evidence type="ECO:0000256" key="6">
    <source>
        <dbReference type="PIRSR" id="PIRSR625705-1"/>
    </source>
</evidence>
<protein>
    <recommendedName>
        <fullName evidence="3">beta-N-acetylhexosaminidase</fullName>
        <ecNumber evidence="3">3.2.1.52</ecNumber>
    </recommendedName>
</protein>
<proteinExistence type="inferred from homology"/>
<keyword evidence="4" id="KW-0378">Hydrolase</keyword>
<feature type="chain" id="PRO_5038860706" description="beta-N-acetylhexosaminidase" evidence="8">
    <location>
        <begin position="23"/>
        <end position="593"/>
    </location>
</feature>
<dbReference type="SUPFAM" id="SSF51445">
    <property type="entry name" value="(Trans)glycosidases"/>
    <property type="match status" value="1"/>
</dbReference>
<accession>A0A3M8A1Y2</accession>
<keyword evidence="8" id="KW-0732">Signal</keyword>
<evidence type="ECO:0000256" key="2">
    <source>
        <dbReference type="ARBA" id="ARBA00006285"/>
    </source>
</evidence>
<organism evidence="11 12">
    <name type="scientific">Agromyces tardus</name>
    <dbReference type="NCBI Taxonomy" id="2583849"/>
    <lineage>
        <taxon>Bacteria</taxon>
        <taxon>Bacillati</taxon>
        <taxon>Actinomycetota</taxon>
        <taxon>Actinomycetes</taxon>
        <taxon>Micrococcales</taxon>
        <taxon>Microbacteriaceae</taxon>
        <taxon>Agromyces</taxon>
    </lineage>
</organism>
<feature type="signal peptide" evidence="8">
    <location>
        <begin position="1"/>
        <end position="22"/>
    </location>
</feature>
<dbReference type="InterPro" id="IPR015883">
    <property type="entry name" value="Glyco_hydro_20_cat"/>
</dbReference>
<dbReference type="InterPro" id="IPR017853">
    <property type="entry name" value="GH"/>
</dbReference>
<dbReference type="InterPro" id="IPR015882">
    <property type="entry name" value="HEX_bac_N"/>
</dbReference>
<dbReference type="Proteomes" id="UP000275048">
    <property type="component" value="Unassembled WGS sequence"/>
</dbReference>
<dbReference type="EC" id="3.2.1.52" evidence="3"/>
<dbReference type="GO" id="GO:0016020">
    <property type="term" value="C:membrane"/>
    <property type="evidence" value="ECO:0007669"/>
    <property type="project" value="TreeGrafter"/>
</dbReference>
<dbReference type="GO" id="GO:0004563">
    <property type="term" value="F:beta-N-acetylhexosaminidase activity"/>
    <property type="evidence" value="ECO:0007669"/>
    <property type="project" value="UniProtKB-EC"/>
</dbReference>
<comment type="catalytic activity">
    <reaction evidence="1">
        <text>Hydrolysis of terminal non-reducing N-acetyl-D-hexosamine residues in N-acetyl-beta-D-hexosaminides.</text>
        <dbReference type="EC" id="3.2.1.52"/>
    </reaction>
</comment>
<evidence type="ECO:0000256" key="7">
    <source>
        <dbReference type="SAM" id="MobiDB-lite"/>
    </source>
</evidence>
<dbReference type="EMBL" id="RHHB01000053">
    <property type="protein sequence ID" value="RNB45184.1"/>
    <property type="molecule type" value="Genomic_DNA"/>
</dbReference>
<dbReference type="InterPro" id="IPR025705">
    <property type="entry name" value="Beta_hexosaminidase_sua/sub"/>
</dbReference>
<dbReference type="PANTHER" id="PTHR22600:SF57">
    <property type="entry name" value="BETA-N-ACETYLHEXOSAMINIDASE"/>
    <property type="match status" value="1"/>
</dbReference>
<evidence type="ECO:0000256" key="4">
    <source>
        <dbReference type="ARBA" id="ARBA00022801"/>
    </source>
</evidence>
<dbReference type="PROSITE" id="PS51257">
    <property type="entry name" value="PROKAR_LIPOPROTEIN"/>
    <property type="match status" value="1"/>
</dbReference>
<dbReference type="PRINTS" id="PR00738">
    <property type="entry name" value="GLHYDRLASE20"/>
</dbReference>
<dbReference type="SUPFAM" id="SSF55545">
    <property type="entry name" value="beta-N-acetylhexosaminidase-like domain"/>
    <property type="match status" value="1"/>
</dbReference>
<dbReference type="PANTHER" id="PTHR22600">
    <property type="entry name" value="BETA-HEXOSAMINIDASE"/>
    <property type="match status" value="1"/>
</dbReference>
<dbReference type="GO" id="GO:0005975">
    <property type="term" value="P:carbohydrate metabolic process"/>
    <property type="evidence" value="ECO:0007669"/>
    <property type="project" value="InterPro"/>
</dbReference>